<evidence type="ECO:0000256" key="6">
    <source>
        <dbReference type="SAM" id="Phobius"/>
    </source>
</evidence>
<sequence length="76" mass="8452">MILSLMILIVCTALPVLLANAGLQGLLPLVLAMILIKAWLVVDRFMELRHAPRHWRWAVQAWAPMVVLAVIVAGGW</sequence>
<evidence type="ECO:0000313" key="8">
    <source>
        <dbReference type="Proteomes" id="UP001269819"/>
    </source>
</evidence>
<comment type="caution">
    <text evidence="7">The sequence shown here is derived from an EMBL/GenBank/DDBJ whole genome shotgun (WGS) entry which is preliminary data.</text>
</comment>
<dbReference type="EMBL" id="JAWIIJ010000011">
    <property type="protein sequence ID" value="MDV2080090.1"/>
    <property type="molecule type" value="Genomic_DNA"/>
</dbReference>
<gene>
    <name evidence="7" type="ORF">RYS15_15500</name>
</gene>
<comment type="subcellular location">
    <subcellularLocation>
        <location evidence="1">Cell membrane</location>
        <topology evidence="1">Multi-pass membrane protein</topology>
    </subcellularLocation>
</comment>
<keyword evidence="5 6" id="KW-0472">Membrane</keyword>
<evidence type="ECO:0000256" key="1">
    <source>
        <dbReference type="ARBA" id="ARBA00004651"/>
    </source>
</evidence>
<keyword evidence="3 6" id="KW-0812">Transmembrane</keyword>
<dbReference type="RefSeq" id="WP_316974539.1">
    <property type="nucleotide sequence ID" value="NZ_JAWIIJ010000011.1"/>
</dbReference>
<dbReference type="Pfam" id="PF03626">
    <property type="entry name" value="COX4_pro"/>
    <property type="match status" value="1"/>
</dbReference>
<evidence type="ECO:0000313" key="7">
    <source>
        <dbReference type="EMBL" id="MDV2080090.1"/>
    </source>
</evidence>
<reference evidence="7 8" key="1">
    <citation type="submission" date="2023-10" db="EMBL/GenBank/DDBJ databases">
        <title>Characteristics and mechanism of a salt-tolerant marine origin heterotrophic nitrifying- aerobic denitrifying bacteria Marinobacter xestospongiae HN1.</title>
        <authorList>
            <person name="Qi R."/>
        </authorList>
    </citation>
    <scope>NUCLEOTIDE SEQUENCE [LARGE SCALE GENOMIC DNA]</scope>
    <source>
        <strain evidence="7 8">HN1</strain>
    </source>
</reference>
<dbReference type="Proteomes" id="UP001269819">
    <property type="component" value="Unassembled WGS sequence"/>
</dbReference>
<keyword evidence="8" id="KW-1185">Reference proteome</keyword>
<evidence type="ECO:0000256" key="4">
    <source>
        <dbReference type="ARBA" id="ARBA00022989"/>
    </source>
</evidence>
<accession>A0ABU3W160</accession>
<proteinExistence type="predicted"/>
<organism evidence="7 8">
    <name type="scientific">Marinobacter xestospongiae</name>
    <dbReference type="NCBI Taxonomy" id="994319"/>
    <lineage>
        <taxon>Bacteria</taxon>
        <taxon>Pseudomonadati</taxon>
        <taxon>Pseudomonadota</taxon>
        <taxon>Gammaproteobacteria</taxon>
        <taxon>Pseudomonadales</taxon>
        <taxon>Marinobacteraceae</taxon>
        <taxon>Marinobacter</taxon>
    </lineage>
</organism>
<keyword evidence="2" id="KW-1003">Cell membrane</keyword>
<name>A0ABU3W160_9GAMM</name>
<feature type="transmembrane region" description="Helical" evidence="6">
    <location>
        <begin position="29"/>
        <end position="45"/>
    </location>
</feature>
<evidence type="ECO:0000256" key="5">
    <source>
        <dbReference type="ARBA" id="ARBA00023136"/>
    </source>
</evidence>
<keyword evidence="4 6" id="KW-1133">Transmembrane helix</keyword>
<dbReference type="InterPro" id="IPR005171">
    <property type="entry name" value="Cyt_c_oxidase_su4_prok"/>
</dbReference>
<feature type="transmembrane region" description="Helical" evidence="6">
    <location>
        <begin position="57"/>
        <end position="75"/>
    </location>
</feature>
<evidence type="ECO:0000256" key="2">
    <source>
        <dbReference type="ARBA" id="ARBA00022475"/>
    </source>
</evidence>
<protein>
    <submittedName>
        <fullName evidence="7">Cytochrome C oxidase subunit IV family protein</fullName>
    </submittedName>
</protein>
<evidence type="ECO:0000256" key="3">
    <source>
        <dbReference type="ARBA" id="ARBA00022692"/>
    </source>
</evidence>